<feature type="domain" description="Helix-turn-helix type 11" evidence="1">
    <location>
        <begin position="10"/>
        <end position="62"/>
    </location>
</feature>
<reference evidence="3 4" key="1">
    <citation type="submission" date="2017-04" db="EMBL/GenBank/DDBJ databases">
        <title>Kefir bacterial isolates.</title>
        <authorList>
            <person name="Kim Y."/>
            <person name="Blasche S."/>
            <person name="Patil K.R."/>
        </authorList>
    </citation>
    <scope>NUCLEOTIDE SEQUENCE [LARGE SCALE GENOMIC DNA]</scope>
    <source>
        <strain evidence="3 4">OG2</strain>
    </source>
</reference>
<sequence>MNRIDCLYALREELRRAGSAGRTAERLSEIFEVSVRTIKRDISSLQQGGFPVWAQPGPGGGYAVDAAATLPPVNFTEAEASGLAAAVAAHRGQPFDGDARAALAKVQTVMDARTRERSDRLGARIWIDHADDPGSPQVRRAVERSLEERRVLSLRYRDRNGRESAHRVDPIFLAHTQSRWFLVAHSRDREAIRWFVLDRMLTAHLTAEPAADIPVASVGAPPTTARAVTGGA</sequence>
<dbReference type="SUPFAM" id="SSF46785">
    <property type="entry name" value="Winged helix' DNA-binding domain"/>
    <property type="match status" value="1"/>
</dbReference>
<dbReference type="InterPro" id="IPR036388">
    <property type="entry name" value="WH-like_DNA-bd_sf"/>
</dbReference>
<dbReference type="InterPro" id="IPR013196">
    <property type="entry name" value="HTH_11"/>
</dbReference>
<name>A0A269ZD98_9MICO</name>
<dbReference type="AlphaFoldDB" id="A0A269ZD98"/>
<dbReference type="RefSeq" id="WP_095376006.1">
    <property type="nucleotide sequence ID" value="NZ_NCWY01000006.1"/>
</dbReference>
<organism evidence="3 4">
    <name type="scientific">Brevibacterium casei</name>
    <dbReference type="NCBI Taxonomy" id="33889"/>
    <lineage>
        <taxon>Bacteria</taxon>
        <taxon>Bacillati</taxon>
        <taxon>Actinomycetota</taxon>
        <taxon>Actinomycetes</taxon>
        <taxon>Micrococcales</taxon>
        <taxon>Brevibacteriaceae</taxon>
        <taxon>Brevibacterium</taxon>
    </lineage>
</organism>
<dbReference type="InterPro" id="IPR026881">
    <property type="entry name" value="WYL_dom"/>
</dbReference>
<evidence type="ECO:0000313" key="3">
    <source>
        <dbReference type="EMBL" id="PAK95788.1"/>
    </source>
</evidence>
<proteinExistence type="predicted"/>
<feature type="domain" description="WYL" evidence="2">
    <location>
        <begin position="140"/>
        <end position="204"/>
    </location>
</feature>
<evidence type="ECO:0000313" key="4">
    <source>
        <dbReference type="Proteomes" id="UP000216867"/>
    </source>
</evidence>
<dbReference type="PANTHER" id="PTHR34580">
    <property type="match status" value="1"/>
</dbReference>
<dbReference type="Proteomes" id="UP000216867">
    <property type="component" value="Unassembled WGS sequence"/>
</dbReference>
<dbReference type="Pfam" id="PF08279">
    <property type="entry name" value="HTH_11"/>
    <property type="match status" value="1"/>
</dbReference>
<dbReference type="PANTHER" id="PTHR34580:SF1">
    <property type="entry name" value="PROTEIN PAFC"/>
    <property type="match status" value="1"/>
</dbReference>
<accession>A0A269ZD98</accession>
<evidence type="ECO:0000259" key="2">
    <source>
        <dbReference type="Pfam" id="PF13280"/>
    </source>
</evidence>
<dbReference type="Gene3D" id="1.10.10.10">
    <property type="entry name" value="Winged helix-like DNA-binding domain superfamily/Winged helix DNA-binding domain"/>
    <property type="match status" value="1"/>
</dbReference>
<dbReference type="InterPro" id="IPR036390">
    <property type="entry name" value="WH_DNA-bd_sf"/>
</dbReference>
<dbReference type="EMBL" id="NCWY01000006">
    <property type="protein sequence ID" value="PAK95788.1"/>
    <property type="molecule type" value="Genomic_DNA"/>
</dbReference>
<dbReference type="PROSITE" id="PS52050">
    <property type="entry name" value="WYL"/>
    <property type="match status" value="1"/>
</dbReference>
<protein>
    <submittedName>
        <fullName evidence="3">Transcriptional regulator</fullName>
    </submittedName>
</protein>
<dbReference type="InterPro" id="IPR051534">
    <property type="entry name" value="CBASS_pafABC_assoc_protein"/>
</dbReference>
<gene>
    <name evidence="3" type="ORF">B8X04_08575</name>
</gene>
<comment type="caution">
    <text evidence="3">The sequence shown here is derived from an EMBL/GenBank/DDBJ whole genome shotgun (WGS) entry which is preliminary data.</text>
</comment>
<evidence type="ECO:0000259" key="1">
    <source>
        <dbReference type="Pfam" id="PF08279"/>
    </source>
</evidence>
<dbReference type="Pfam" id="PF13280">
    <property type="entry name" value="WYL"/>
    <property type="match status" value="1"/>
</dbReference>